<name>A0AA40WG66_LEPIR</name>
<dbReference type="NCBIfam" id="TIGR01251">
    <property type="entry name" value="ribP_PPkin"/>
    <property type="match status" value="1"/>
</dbReference>
<dbReference type="InterPro" id="IPR000836">
    <property type="entry name" value="PRTase_dom"/>
</dbReference>
<dbReference type="SUPFAM" id="SSF53271">
    <property type="entry name" value="PRTase-like"/>
    <property type="match status" value="1"/>
</dbReference>
<dbReference type="RefSeq" id="WP_193826259.1">
    <property type="nucleotide sequence ID" value="NZ_JADDXF010001006.1"/>
</dbReference>
<proteinExistence type="predicted"/>
<dbReference type="Proteomes" id="UP000644282">
    <property type="component" value="Unassembled WGS sequence"/>
</dbReference>
<gene>
    <name evidence="1" type="primary">prs</name>
    <name evidence="1" type="ORF">IQB77_24150</name>
</gene>
<evidence type="ECO:0000313" key="2">
    <source>
        <dbReference type="Proteomes" id="UP000644282"/>
    </source>
</evidence>
<dbReference type="GO" id="GO:0000287">
    <property type="term" value="F:magnesium ion binding"/>
    <property type="evidence" value="ECO:0007669"/>
    <property type="project" value="InterPro"/>
</dbReference>
<dbReference type="Pfam" id="PF14572">
    <property type="entry name" value="Pribosyl_synth"/>
    <property type="match status" value="1"/>
</dbReference>
<dbReference type="GO" id="GO:0006164">
    <property type="term" value="P:purine nucleotide biosynthetic process"/>
    <property type="evidence" value="ECO:0007669"/>
    <property type="project" value="TreeGrafter"/>
</dbReference>
<organism evidence="1 2">
    <name type="scientific">Leptospira interrogans serovar Pomona</name>
    <dbReference type="NCBI Taxonomy" id="44276"/>
    <lineage>
        <taxon>Bacteria</taxon>
        <taxon>Pseudomonadati</taxon>
        <taxon>Spirochaetota</taxon>
        <taxon>Spirochaetia</taxon>
        <taxon>Leptospirales</taxon>
        <taxon>Leptospiraceae</taxon>
        <taxon>Leptospira</taxon>
    </lineage>
</organism>
<dbReference type="GO" id="GO:0006015">
    <property type="term" value="P:5-phosphoribose 1-diphosphate biosynthetic process"/>
    <property type="evidence" value="ECO:0007669"/>
    <property type="project" value="TreeGrafter"/>
</dbReference>
<dbReference type="GO" id="GO:0002189">
    <property type="term" value="C:ribose phosphate diphosphokinase complex"/>
    <property type="evidence" value="ECO:0007669"/>
    <property type="project" value="TreeGrafter"/>
</dbReference>
<dbReference type="InterPro" id="IPR005946">
    <property type="entry name" value="Rib-P_diPkinase"/>
</dbReference>
<dbReference type="AlphaFoldDB" id="A0AA40WG66"/>
<dbReference type="EC" id="2.7.6.1" evidence="1"/>
<dbReference type="PANTHER" id="PTHR10210:SF41">
    <property type="entry name" value="RIBOSE-PHOSPHATE PYROPHOSPHOKINASE 1, CHLOROPLASTIC"/>
    <property type="match status" value="1"/>
</dbReference>
<protein>
    <submittedName>
        <fullName evidence="1">Ribose-phosphate diphosphokinase</fullName>
        <ecNumber evidence="1">2.7.6.1</ecNumber>
    </submittedName>
</protein>
<dbReference type="Gene3D" id="3.40.50.2020">
    <property type="match status" value="2"/>
</dbReference>
<accession>A0AA40WG66</accession>
<reference evidence="1" key="1">
    <citation type="submission" date="2020-10" db="EMBL/GenBank/DDBJ databases">
        <title>New Zealand Leptospira genomics.</title>
        <authorList>
            <person name="Wilkinson D.A."/>
            <person name="Nisa S."/>
            <person name="Moinet M."/>
            <person name="Benschop J."/>
        </authorList>
    </citation>
    <scope>NUCLEOTIDE SEQUENCE</scope>
    <source>
        <strain evidence="1">ESR8</strain>
    </source>
</reference>
<dbReference type="EMBL" id="JADDXF010001006">
    <property type="protein sequence ID" value="MBE8432750.1"/>
    <property type="molecule type" value="Genomic_DNA"/>
</dbReference>
<keyword evidence="1" id="KW-0808">Transferase</keyword>
<sequence>NVSEVMNVIGEIEGKNCILLDDMIDTAGTICKAADALLKHGAKFVYCAATHGVLSGEAVDRINSTQFSEVVLANPIAIPESKKINKLKSLSVAPLFANAIQRIHTNQSVSTLFDSG</sequence>
<feature type="non-terminal residue" evidence="1">
    <location>
        <position position="1"/>
    </location>
</feature>
<evidence type="ECO:0000313" key="1">
    <source>
        <dbReference type="EMBL" id="MBE8432750.1"/>
    </source>
</evidence>
<comment type="caution">
    <text evidence="1">The sequence shown here is derived from an EMBL/GenBank/DDBJ whole genome shotgun (WGS) entry which is preliminary data.</text>
</comment>
<dbReference type="InterPro" id="IPR029057">
    <property type="entry name" value="PRTase-like"/>
</dbReference>
<dbReference type="PANTHER" id="PTHR10210">
    <property type="entry name" value="RIBOSE-PHOSPHATE DIPHOSPHOKINASE FAMILY MEMBER"/>
    <property type="match status" value="1"/>
</dbReference>
<dbReference type="CDD" id="cd06223">
    <property type="entry name" value="PRTases_typeI"/>
    <property type="match status" value="1"/>
</dbReference>
<dbReference type="GO" id="GO:0004749">
    <property type="term" value="F:ribose phosphate diphosphokinase activity"/>
    <property type="evidence" value="ECO:0007669"/>
    <property type="project" value="UniProtKB-EC"/>
</dbReference>
<dbReference type="GO" id="GO:0005737">
    <property type="term" value="C:cytoplasm"/>
    <property type="evidence" value="ECO:0007669"/>
    <property type="project" value="TreeGrafter"/>
</dbReference>